<feature type="transmembrane region" description="Helical" evidence="2">
    <location>
        <begin position="7"/>
        <end position="27"/>
    </location>
</feature>
<comment type="caution">
    <text evidence="3">The sequence shown here is derived from an EMBL/GenBank/DDBJ whole genome shotgun (WGS) entry which is preliminary data.</text>
</comment>
<evidence type="ECO:0000256" key="2">
    <source>
        <dbReference type="SAM" id="Phobius"/>
    </source>
</evidence>
<proteinExistence type="predicted"/>
<gene>
    <name evidence="3" type="ORF">KHM83_16585</name>
</gene>
<feature type="transmembrane region" description="Helical" evidence="2">
    <location>
        <begin position="47"/>
        <end position="64"/>
    </location>
</feature>
<keyword evidence="2" id="KW-1133">Transmembrane helix</keyword>
<sequence length="127" mass="14781">MKKATRLTMAMTVILLIYSCIATYVVFGNHLFYFNSKWGYLFAVTYRWGYILLLLFGVITFVQIQNRRKQIPVKKDKKVAVNQKKSKRSKSVSESSKAERNHAKFCSKCGALRENEQKFCEKCGSEY</sequence>
<accession>A0ABS5PT06</accession>
<keyword evidence="2" id="KW-0812">Transmembrane</keyword>
<evidence type="ECO:0000313" key="4">
    <source>
        <dbReference type="Proteomes" id="UP000746471"/>
    </source>
</evidence>
<name>A0ABS5PT06_9FIRM</name>
<feature type="region of interest" description="Disordered" evidence="1">
    <location>
        <begin position="75"/>
        <end position="102"/>
    </location>
</feature>
<reference evidence="3 4" key="1">
    <citation type="submission" date="2021-05" db="EMBL/GenBank/DDBJ databases">
        <title>Fusibacter ferrireducens sp. nov., an anaerobic, sulfur- and Fe-reducing bacterium isolated from the mangrove sediment.</title>
        <authorList>
            <person name="Qiu D."/>
        </authorList>
    </citation>
    <scope>NUCLEOTIDE SEQUENCE [LARGE SCALE GENOMIC DNA]</scope>
    <source>
        <strain evidence="3 4">DSM 12116</strain>
    </source>
</reference>
<dbReference type="Proteomes" id="UP000746471">
    <property type="component" value="Unassembled WGS sequence"/>
</dbReference>
<evidence type="ECO:0000313" key="3">
    <source>
        <dbReference type="EMBL" id="MBS7528308.1"/>
    </source>
</evidence>
<keyword evidence="4" id="KW-1185">Reference proteome</keyword>
<dbReference type="PROSITE" id="PS51257">
    <property type="entry name" value="PROKAR_LIPOPROTEIN"/>
    <property type="match status" value="1"/>
</dbReference>
<protein>
    <submittedName>
        <fullName evidence="3">Zinc ribbon domain-containing protein</fullName>
    </submittedName>
</protein>
<dbReference type="EMBL" id="JAHBCL010000036">
    <property type="protein sequence ID" value="MBS7528308.1"/>
    <property type="molecule type" value="Genomic_DNA"/>
</dbReference>
<dbReference type="RefSeq" id="WP_213238168.1">
    <property type="nucleotide sequence ID" value="NZ_JAHBCL010000036.1"/>
</dbReference>
<organism evidence="3 4">
    <name type="scientific">Fusibacter paucivorans</name>
    <dbReference type="NCBI Taxonomy" id="76009"/>
    <lineage>
        <taxon>Bacteria</taxon>
        <taxon>Bacillati</taxon>
        <taxon>Bacillota</taxon>
        <taxon>Clostridia</taxon>
        <taxon>Eubacteriales</taxon>
        <taxon>Eubacteriales Family XII. Incertae Sedis</taxon>
        <taxon>Fusibacter</taxon>
    </lineage>
</organism>
<keyword evidence="2" id="KW-0472">Membrane</keyword>
<evidence type="ECO:0000256" key="1">
    <source>
        <dbReference type="SAM" id="MobiDB-lite"/>
    </source>
</evidence>